<dbReference type="Gene3D" id="3.40.50.410">
    <property type="entry name" value="von Willebrand factor, type A domain"/>
    <property type="match status" value="2"/>
</dbReference>
<feature type="compositionally biased region" description="Polar residues" evidence="1">
    <location>
        <begin position="542"/>
        <end position="551"/>
    </location>
</feature>
<accession>A0A0N5AF89</accession>
<dbReference type="Proteomes" id="UP000046393">
    <property type="component" value="Unplaced"/>
</dbReference>
<proteinExistence type="predicted"/>
<evidence type="ECO:0000256" key="1">
    <source>
        <dbReference type="SAM" id="MobiDB-lite"/>
    </source>
</evidence>
<dbReference type="PRINTS" id="PR00453">
    <property type="entry name" value="VWFADOMAIN"/>
</dbReference>
<dbReference type="STRING" id="451379.A0A0N5AF89"/>
<feature type="signal peptide" evidence="2">
    <location>
        <begin position="1"/>
        <end position="22"/>
    </location>
</feature>
<dbReference type="InterPro" id="IPR050525">
    <property type="entry name" value="ECM_Assembly_Org"/>
</dbReference>
<feature type="compositionally biased region" description="Polar residues" evidence="1">
    <location>
        <begin position="384"/>
        <end position="395"/>
    </location>
</feature>
<organism evidence="4 5">
    <name type="scientific">Syphacia muris</name>
    <dbReference type="NCBI Taxonomy" id="451379"/>
    <lineage>
        <taxon>Eukaryota</taxon>
        <taxon>Metazoa</taxon>
        <taxon>Ecdysozoa</taxon>
        <taxon>Nematoda</taxon>
        <taxon>Chromadorea</taxon>
        <taxon>Rhabditida</taxon>
        <taxon>Spirurina</taxon>
        <taxon>Oxyuridomorpha</taxon>
        <taxon>Oxyuroidea</taxon>
        <taxon>Oxyuridae</taxon>
        <taxon>Syphacia</taxon>
    </lineage>
</organism>
<feature type="compositionally biased region" description="Polar residues" evidence="1">
    <location>
        <begin position="471"/>
        <end position="493"/>
    </location>
</feature>
<protein>
    <submittedName>
        <fullName evidence="5">VWFA domain-containing protein</fullName>
    </submittedName>
</protein>
<feature type="chain" id="PRO_5005893013" evidence="2">
    <location>
        <begin position="23"/>
        <end position="798"/>
    </location>
</feature>
<dbReference type="WBParaSite" id="SMUV_0000293101-mRNA-1">
    <property type="protein sequence ID" value="SMUV_0000293101-mRNA-1"/>
    <property type="gene ID" value="SMUV_0000293101"/>
</dbReference>
<feature type="compositionally biased region" description="Basic and acidic residues" evidence="1">
    <location>
        <begin position="419"/>
        <end position="432"/>
    </location>
</feature>
<name>A0A0N5AF89_9BILA</name>
<dbReference type="PANTHER" id="PTHR24020:SF84">
    <property type="entry name" value="VWFA DOMAIN-CONTAINING PROTEIN"/>
    <property type="match status" value="1"/>
</dbReference>
<dbReference type="InterPro" id="IPR036465">
    <property type="entry name" value="vWFA_dom_sf"/>
</dbReference>
<dbReference type="PANTHER" id="PTHR24020">
    <property type="entry name" value="COLLAGEN ALPHA"/>
    <property type="match status" value="1"/>
</dbReference>
<dbReference type="SUPFAM" id="SSF53300">
    <property type="entry name" value="vWA-like"/>
    <property type="match status" value="2"/>
</dbReference>
<feature type="domain" description="VWFA" evidence="3">
    <location>
        <begin position="77"/>
        <end position="249"/>
    </location>
</feature>
<feature type="compositionally biased region" description="Polar residues" evidence="1">
    <location>
        <begin position="407"/>
        <end position="417"/>
    </location>
</feature>
<evidence type="ECO:0000259" key="3">
    <source>
        <dbReference type="PROSITE" id="PS50234"/>
    </source>
</evidence>
<keyword evidence="4" id="KW-1185">Reference proteome</keyword>
<feature type="region of interest" description="Disordered" evidence="1">
    <location>
        <begin position="593"/>
        <end position="616"/>
    </location>
</feature>
<evidence type="ECO:0000313" key="4">
    <source>
        <dbReference type="Proteomes" id="UP000046393"/>
    </source>
</evidence>
<dbReference type="InterPro" id="IPR002035">
    <property type="entry name" value="VWF_A"/>
</dbReference>
<keyword evidence="2" id="KW-0732">Signal</keyword>
<reference evidence="5" key="1">
    <citation type="submission" date="2017-02" db="UniProtKB">
        <authorList>
            <consortium name="WormBaseParasite"/>
        </authorList>
    </citation>
    <scope>IDENTIFICATION</scope>
</reference>
<evidence type="ECO:0000256" key="2">
    <source>
        <dbReference type="SAM" id="SignalP"/>
    </source>
</evidence>
<dbReference type="SMART" id="SM00327">
    <property type="entry name" value="VWA"/>
    <property type="match status" value="2"/>
</dbReference>
<dbReference type="PROSITE" id="PS50234">
    <property type="entry name" value="VWFA"/>
    <property type="match status" value="2"/>
</dbReference>
<sequence>MASYLSCLLFFALLLEAPSTYATEELFEGSGEGSGEQPQQLAFTNIVDLVTATSEATTDQNPLTTTNEVEECLPKVDIVFVLDTSGNIEQIYKEHVKWTVQLVESLPVRKDAVRIAALQYAGSPITEFSLGTYSNGSEVSEHLRNIEFQSGVTRTGIALRKAEAELFREDKGARLDAAKIIILFTDGLSIDDPLKPAQQLRDDKKVKIYVVSVGSDGFEPEMNRIAGLKKNVYGPKDLEQLKESLHQDIDRAQNCPLTTTTTTVASVFANSADSESNTSNLSEASNATVVFSEGVQTEIQAPSETENNSTVNVQLSNDQQTGTLNTVVNQESVNASDKTAISEVAKETTVTETTPAQPIAAESENVPAQSTSESESVEPIASETILQQNVSSELGTEQVVPQEPRHGQSTSDTSSPEKVSADSSEKTTDAEKTPVVTGTSESEKKSKTEVSTASKTNETIPLKESLKLPKKQTTVSKPITSASGKFGNEKTSNTEVTVGKAEVVPDKSEITDKDGPIVVKVKVPVKSDGSVGETSAPKYKPQTAQQTSAKPSTPRKVVKDKTERPYAYNQQQYNAQYTTKTPAYLYESYTKKPTNPAEARRQTTRHPTTPKPNIRRTDGTCPVDILFVVDSSGSVKTIYEQQKQYIYDILEEAQVADHEHRTALIQFAGLNHQRIEWTFDTFEEKEDLLQAFSNVRHFTGTTFIGKALEAALKLLSTRRAYVPTLVILLSDGFSQDDATLPAGTIQRSPGVDFYAVSISDLSNTEYLETLTGDPGKVYIGEESEELKRYLVKLFRCEA</sequence>
<dbReference type="Pfam" id="PF00092">
    <property type="entry name" value="VWA"/>
    <property type="match status" value="2"/>
</dbReference>
<feature type="region of interest" description="Disordered" evidence="1">
    <location>
        <begin position="527"/>
        <end position="573"/>
    </location>
</feature>
<evidence type="ECO:0000313" key="5">
    <source>
        <dbReference type="WBParaSite" id="SMUV_0000293101-mRNA-1"/>
    </source>
</evidence>
<feature type="domain" description="VWFA" evidence="3">
    <location>
        <begin position="624"/>
        <end position="793"/>
    </location>
</feature>
<feature type="region of interest" description="Disordered" evidence="1">
    <location>
        <begin position="337"/>
        <end position="493"/>
    </location>
</feature>
<dbReference type="AlphaFoldDB" id="A0A0N5AF89"/>